<dbReference type="GO" id="GO:0006357">
    <property type="term" value="P:regulation of transcription by RNA polymerase II"/>
    <property type="evidence" value="ECO:0007669"/>
    <property type="project" value="TreeGrafter"/>
</dbReference>
<feature type="compositionally biased region" description="Basic and acidic residues" evidence="1">
    <location>
        <begin position="43"/>
        <end position="55"/>
    </location>
</feature>
<dbReference type="PANTHER" id="PTHR22654">
    <property type="entry name" value="G PROTEIN PATHWAY SUPPRESSOR 2"/>
    <property type="match status" value="1"/>
</dbReference>
<evidence type="ECO:0000256" key="1">
    <source>
        <dbReference type="SAM" id="MobiDB-lite"/>
    </source>
</evidence>
<comment type="caution">
    <text evidence="2">The sequence shown here is derived from an EMBL/GenBank/DDBJ whole genome shotgun (WGS) entry which is preliminary data.</text>
</comment>
<feature type="region of interest" description="Disordered" evidence="1">
    <location>
        <begin position="354"/>
        <end position="382"/>
    </location>
</feature>
<accession>A0A9P0KHL1</accession>
<organism evidence="2 3">
    <name type="scientific">Acanthoscelides obtectus</name>
    <name type="common">Bean weevil</name>
    <name type="synonym">Bruchus obtectus</name>
    <dbReference type="NCBI Taxonomy" id="200917"/>
    <lineage>
        <taxon>Eukaryota</taxon>
        <taxon>Metazoa</taxon>
        <taxon>Ecdysozoa</taxon>
        <taxon>Arthropoda</taxon>
        <taxon>Hexapoda</taxon>
        <taxon>Insecta</taxon>
        <taxon>Pterygota</taxon>
        <taxon>Neoptera</taxon>
        <taxon>Endopterygota</taxon>
        <taxon>Coleoptera</taxon>
        <taxon>Polyphaga</taxon>
        <taxon>Cucujiformia</taxon>
        <taxon>Chrysomeloidea</taxon>
        <taxon>Chrysomelidae</taxon>
        <taxon>Bruchinae</taxon>
        <taxon>Bruchini</taxon>
        <taxon>Acanthoscelides</taxon>
    </lineage>
</organism>
<keyword evidence="3" id="KW-1185">Reference proteome</keyword>
<feature type="region of interest" description="Disordered" evidence="1">
    <location>
        <begin position="163"/>
        <end position="184"/>
    </location>
</feature>
<feature type="region of interest" description="Disordered" evidence="1">
    <location>
        <begin position="246"/>
        <end position="275"/>
    </location>
</feature>
<dbReference type="OrthoDB" id="10038194at2759"/>
<feature type="compositionally biased region" description="Pro residues" evidence="1">
    <location>
        <begin position="171"/>
        <end position="181"/>
    </location>
</feature>
<evidence type="ECO:0000313" key="2">
    <source>
        <dbReference type="EMBL" id="CAH1974409.1"/>
    </source>
</evidence>
<dbReference type="Proteomes" id="UP001152888">
    <property type="component" value="Unassembled WGS sequence"/>
</dbReference>
<dbReference type="EMBL" id="CAKOFQ010006824">
    <property type="protein sequence ID" value="CAH1974409.1"/>
    <property type="molecule type" value="Genomic_DNA"/>
</dbReference>
<sequence length="382" mass="43606">MPAAVQETNKAEHSDQMWKVLKIHLLRERARKKQEREQEVEEERLRKEREAREQQDVMTLGETREQISQLETKLQQLKEEKHQLFLQLKKVLNEDDNRRRQLVKENAEQMMAMQTMAVPPANMVPNGPSAASVQLYIQQQQQQQPRLVQPQQQSQVQPGFKTNATVKRPRSPSPPPPPPQQVPVSLYHAAAGYGYKPPPQAYQGSPQKDDGRRNELVRAVLWNKTPQYASQPSAFYPVPSPQDLPIYYPLSREPPPGRVYGDPPRPQPNQPPYHLEPKQLMADHYVNIRASQQAPQQQQPPQHPQQQHIGGHVMGMSGGQQGQPKGKMLQYDIVQSSGGWVTETSITALKEMDKDVTFENNSRMTSSEVGRSSGQHTVYQQK</sequence>
<name>A0A9P0KHL1_ACAOB</name>
<evidence type="ECO:0000313" key="3">
    <source>
        <dbReference type="Proteomes" id="UP001152888"/>
    </source>
</evidence>
<feature type="region of interest" description="Disordered" evidence="1">
    <location>
        <begin position="291"/>
        <end position="326"/>
    </location>
</feature>
<protein>
    <recommendedName>
        <fullName evidence="4">G protein pathway suppressor 2</fullName>
    </recommendedName>
</protein>
<feature type="compositionally biased region" description="Polar residues" evidence="1">
    <location>
        <begin position="358"/>
        <end position="382"/>
    </location>
</feature>
<dbReference type="GO" id="GO:0003712">
    <property type="term" value="F:transcription coregulator activity"/>
    <property type="evidence" value="ECO:0007669"/>
    <property type="project" value="TreeGrafter"/>
</dbReference>
<dbReference type="InterPro" id="IPR026094">
    <property type="entry name" value="GPS2"/>
</dbReference>
<feature type="region of interest" description="Disordered" evidence="1">
    <location>
        <begin position="193"/>
        <end position="212"/>
    </location>
</feature>
<reference evidence="2" key="1">
    <citation type="submission" date="2022-03" db="EMBL/GenBank/DDBJ databases">
        <authorList>
            <person name="Sayadi A."/>
        </authorList>
    </citation>
    <scope>NUCLEOTIDE SEQUENCE</scope>
</reference>
<feature type="compositionally biased region" description="Pro residues" evidence="1">
    <location>
        <begin position="252"/>
        <end position="271"/>
    </location>
</feature>
<dbReference type="AlphaFoldDB" id="A0A9P0KHL1"/>
<evidence type="ECO:0008006" key="4">
    <source>
        <dbReference type="Google" id="ProtNLM"/>
    </source>
</evidence>
<gene>
    <name evidence="2" type="ORF">ACAOBT_LOCUS11074</name>
</gene>
<proteinExistence type="predicted"/>
<dbReference type="PANTHER" id="PTHR22654:SF2">
    <property type="entry name" value="G PROTEIN PATHWAY SUPPRESSOR 2"/>
    <property type="match status" value="1"/>
</dbReference>
<feature type="region of interest" description="Disordered" evidence="1">
    <location>
        <begin position="30"/>
        <end position="64"/>
    </location>
</feature>
<feature type="compositionally biased region" description="Gly residues" evidence="1">
    <location>
        <begin position="312"/>
        <end position="321"/>
    </location>
</feature>
<dbReference type="GO" id="GO:0005667">
    <property type="term" value="C:transcription regulator complex"/>
    <property type="evidence" value="ECO:0007669"/>
    <property type="project" value="TreeGrafter"/>
</dbReference>
<dbReference type="Pfam" id="PF15991">
    <property type="entry name" value="G_path_suppress"/>
    <property type="match status" value="1"/>
</dbReference>
<feature type="compositionally biased region" description="Low complexity" evidence="1">
    <location>
        <begin position="292"/>
        <end position="308"/>
    </location>
</feature>